<dbReference type="EMBL" id="CACVKT020008420">
    <property type="protein sequence ID" value="CAC5415382.1"/>
    <property type="molecule type" value="Genomic_DNA"/>
</dbReference>
<organism evidence="1 2">
    <name type="scientific">Mytilus coruscus</name>
    <name type="common">Sea mussel</name>
    <dbReference type="NCBI Taxonomy" id="42192"/>
    <lineage>
        <taxon>Eukaryota</taxon>
        <taxon>Metazoa</taxon>
        <taxon>Spiralia</taxon>
        <taxon>Lophotrochozoa</taxon>
        <taxon>Mollusca</taxon>
        <taxon>Bivalvia</taxon>
        <taxon>Autobranchia</taxon>
        <taxon>Pteriomorphia</taxon>
        <taxon>Mytilida</taxon>
        <taxon>Mytiloidea</taxon>
        <taxon>Mytilidae</taxon>
        <taxon>Mytilinae</taxon>
        <taxon>Mytilus</taxon>
    </lineage>
</organism>
<sequence>MDVNMELRYDEKPIVKGKGVDFRFAEMTDHEIDLLIKETENLEKAGSHKLKRTDNIYEDWKKSKIETNDESKTVKLREKGSIGINHANKDRVDDIVTKSVQTVHEQCRTNSIFMKGLKRKPSEPVNEPPFLRSEKQYDFKEDCLFCGASVIKSATKRKTFEVHAVRKTEFQKSIEQICGEKNDE</sequence>
<dbReference type="AlphaFoldDB" id="A0A6J8E719"/>
<protein>
    <submittedName>
        <fullName evidence="1">Uncharacterized protein</fullName>
    </submittedName>
</protein>
<name>A0A6J8E719_MYTCO</name>
<evidence type="ECO:0000313" key="1">
    <source>
        <dbReference type="EMBL" id="CAC5415382.1"/>
    </source>
</evidence>
<accession>A0A6J8E719</accession>
<dbReference type="Proteomes" id="UP000507470">
    <property type="component" value="Unassembled WGS sequence"/>
</dbReference>
<reference evidence="1 2" key="1">
    <citation type="submission" date="2020-06" db="EMBL/GenBank/DDBJ databases">
        <authorList>
            <person name="Li R."/>
            <person name="Bekaert M."/>
        </authorList>
    </citation>
    <scope>NUCLEOTIDE SEQUENCE [LARGE SCALE GENOMIC DNA]</scope>
    <source>
        <strain evidence="2">wild</strain>
    </source>
</reference>
<evidence type="ECO:0000313" key="2">
    <source>
        <dbReference type="Proteomes" id="UP000507470"/>
    </source>
</evidence>
<dbReference type="OrthoDB" id="6135410at2759"/>
<proteinExistence type="predicted"/>
<keyword evidence="2" id="KW-1185">Reference proteome</keyword>
<gene>
    <name evidence="1" type="ORF">MCOR_48081</name>
</gene>